<feature type="domain" description="TonB-dependent receptor plug" evidence="12">
    <location>
        <begin position="120"/>
        <end position="224"/>
    </location>
</feature>
<dbReference type="AlphaFoldDB" id="X5DCQ1"/>
<dbReference type="NCBIfam" id="TIGR04056">
    <property type="entry name" value="OMP_RagA_SusC"/>
    <property type="match status" value="1"/>
</dbReference>
<evidence type="ECO:0000259" key="12">
    <source>
        <dbReference type="Pfam" id="PF07715"/>
    </source>
</evidence>
<evidence type="ECO:0000313" key="15">
    <source>
        <dbReference type="Proteomes" id="UP000023772"/>
    </source>
</evidence>
<dbReference type="STRING" id="1168034.FH5T_01785"/>
<keyword evidence="6 8" id="KW-0472">Membrane</keyword>
<dbReference type="InterPro" id="IPR036942">
    <property type="entry name" value="Beta-barrel_TonB_sf"/>
</dbReference>
<keyword evidence="7 8" id="KW-0998">Cell outer membrane</keyword>
<evidence type="ECO:0000256" key="10">
    <source>
        <dbReference type="SAM" id="SignalP"/>
    </source>
</evidence>
<evidence type="ECO:0000313" key="13">
    <source>
        <dbReference type="EMBL" id="AHW58729.1"/>
    </source>
</evidence>
<dbReference type="InterPro" id="IPR012910">
    <property type="entry name" value="Plug_dom"/>
</dbReference>
<dbReference type="NCBIfam" id="TIGR04057">
    <property type="entry name" value="SusC_RagA_signa"/>
    <property type="match status" value="1"/>
</dbReference>
<dbReference type="KEGG" id="dori:FH5T_01785"/>
<dbReference type="OrthoDB" id="1109428at2"/>
<dbReference type="InterPro" id="IPR023997">
    <property type="entry name" value="TonB-dep_OMP_SusC/RagA_CS"/>
</dbReference>
<dbReference type="SUPFAM" id="SSF49464">
    <property type="entry name" value="Carboxypeptidase regulatory domain-like"/>
    <property type="match status" value="1"/>
</dbReference>
<keyword evidence="4 8" id="KW-0812">Transmembrane</keyword>
<evidence type="ECO:0000256" key="2">
    <source>
        <dbReference type="ARBA" id="ARBA00022448"/>
    </source>
</evidence>
<evidence type="ECO:0000256" key="4">
    <source>
        <dbReference type="ARBA" id="ARBA00022692"/>
    </source>
</evidence>
<dbReference type="HOGENOM" id="CLU_004317_0_2_10"/>
<dbReference type="RefSeq" id="WP_038554851.1">
    <property type="nucleotide sequence ID" value="NZ_FOHT01000006.1"/>
</dbReference>
<keyword evidence="13" id="KW-0675">Receptor</keyword>
<dbReference type="EMBL" id="CP007451">
    <property type="protein sequence ID" value="AHW58729.1"/>
    <property type="molecule type" value="Genomic_DNA"/>
</dbReference>
<dbReference type="GO" id="GO:0009279">
    <property type="term" value="C:cell outer membrane"/>
    <property type="evidence" value="ECO:0007669"/>
    <property type="project" value="UniProtKB-SubCell"/>
</dbReference>
<dbReference type="FunFam" id="2.60.40.1120:FF:000003">
    <property type="entry name" value="Outer membrane protein Omp121"/>
    <property type="match status" value="1"/>
</dbReference>
<dbReference type="InterPro" id="IPR037066">
    <property type="entry name" value="Plug_dom_sf"/>
</dbReference>
<sequence length="1057" mass="115698">MEKNPLRGFLTLLMMSVFMAFSLGSYAQTAVTGTVTGEDGTGIPGVSIVVQGTTQGTITDIDGNYTLTLPEGAEKLAFSYIGMLTQEIEIAGQSTINVVMKADVIGVDEVVVVGYGTQMKEELTGAVSSVSAEKLEATSETSVANRLQGQVAGVTVTTANRPGADATIRIRGVGTINDPNPLYIIDGVPAGPGNNIPPGDIESISVLKDASSAAIYGTRGANGVVIITTKRGRANQQPSVKFSVRTGVTKATNQYDLLNTKEYADAVWLQYANQGVAPNHPQYGSGSSPVIPDYILPAAGMSGQVDESTYSYPNGVIFKANKEGTDWYDEIYQTGIIQEYDLSVSGGGKNSTYAFSANYLDEEGILKWTEFKRYTMRMNSDAKFNNWLKVGESLQVVYIDENGEFGDNGEGTAVSFAYRSQPIIPVYDISGKEFAGSKANGMGNASNPVQILWDARNNNGKYMRILGNAYAELTLAEGLTAKTLFGANWGQWNYKGYVLPTYERSEPNTVNGVNADSNYSLQWNWSNTLNYNKTFNDVHRLNVLVGTEAVENTYQSLNASRRVYFSEDPNYMQLDSGESNKENSGNASEWSLFSVFGRANYNYMGKYYLEGTVRRDGSSRFSDENKYAVFPAASAAWAISEESFMQGSRSWLDMLKLRLGWGMSGNDRIGNYNSYSTYATDAYRSSYAIDGSNTGAVSGFKPDALGSEDVTWETTKTLNIGIDANMLDNHLAVAIDLWKRNTEDMLFREPIPQVMGIATAPYVNVGEMENKGIDFEVSYNNTAVGGDLTYNISMNLSHYKNEILKLSGDPDRYVDAATERQKVYTRFAAGTAFPEFYGYIVDGIFQTQAEADAHAPYSDTEYNQPGHFKYRDVNGDGTITAADRTFIGSPHPDLTGGMNINLGYKNFDLTMFFYGSIGNDMVNYVTRWIDYGQFTGGLSKDALYNSWGSPYLDDNSKAELPMLDLSDISQEPSTAFIEDASYLRLKNLRLGYTVPKSLLDRAGIKSLRLYGQVSNVFTLTGYSGLDPEVNASGTYMGMDMGAWPTPRQVMFGVQLGL</sequence>
<dbReference type="EMBL" id="FOHT01000006">
    <property type="protein sequence ID" value="SET08922.1"/>
    <property type="molecule type" value="Genomic_DNA"/>
</dbReference>
<dbReference type="Proteomes" id="UP000181981">
    <property type="component" value="Unassembled WGS sequence"/>
</dbReference>
<comment type="similarity">
    <text evidence="8 9">Belongs to the TonB-dependent receptor family.</text>
</comment>
<dbReference type="Pfam" id="PF07715">
    <property type="entry name" value="Plug"/>
    <property type="match status" value="1"/>
</dbReference>
<evidence type="ECO:0000256" key="1">
    <source>
        <dbReference type="ARBA" id="ARBA00004571"/>
    </source>
</evidence>
<feature type="signal peptide" evidence="10">
    <location>
        <begin position="1"/>
        <end position="27"/>
    </location>
</feature>
<evidence type="ECO:0000256" key="7">
    <source>
        <dbReference type="ARBA" id="ARBA00023237"/>
    </source>
</evidence>
<keyword evidence="3 8" id="KW-1134">Transmembrane beta strand</keyword>
<dbReference type="InterPro" id="IPR000531">
    <property type="entry name" value="Beta-barrel_TonB"/>
</dbReference>
<dbReference type="SUPFAM" id="SSF56935">
    <property type="entry name" value="Porins"/>
    <property type="match status" value="1"/>
</dbReference>
<evidence type="ECO:0000259" key="11">
    <source>
        <dbReference type="Pfam" id="PF00593"/>
    </source>
</evidence>
<keyword evidence="10" id="KW-0732">Signal</keyword>
<proteinExistence type="inferred from homology"/>
<reference evidence="14 16" key="2">
    <citation type="submission" date="2016-10" db="EMBL/GenBank/DDBJ databases">
        <authorList>
            <person name="de Groot N.N."/>
        </authorList>
    </citation>
    <scope>NUCLEOTIDE SEQUENCE [LARGE SCALE GENOMIC DNA]</scope>
    <source>
        <strain evidence="14 16">DSM 25947</strain>
    </source>
</reference>
<protein>
    <submittedName>
        <fullName evidence="13">TonB-dependent receptor</fullName>
    </submittedName>
    <submittedName>
        <fullName evidence="14">TonB-linked outer membrane protein, SusC/RagA family</fullName>
    </submittedName>
</protein>
<gene>
    <name evidence="13" type="ORF">FH5T_01785</name>
    <name evidence="14" type="ORF">SAMN05444285_1065</name>
</gene>
<evidence type="ECO:0000313" key="16">
    <source>
        <dbReference type="Proteomes" id="UP000181981"/>
    </source>
</evidence>
<name>X5DCQ1_9BACT</name>
<dbReference type="Gene3D" id="2.40.170.20">
    <property type="entry name" value="TonB-dependent receptor, beta-barrel domain"/>
    <property type="match status" value="1"/>
</dbReference>
<evidence type="ECO:0000256" key="3">
    <source>
        <dbReference type="ARBA" id="ARBA00022452"/>
    </source>
</evidence>
<keyword evidence="15" id="KW-1185">Reference proteome</keyword>
<organism evidence="14 16">
    <name type="scientific">Draconibacterium orientale</name>
    <dbReference type="NCBI Taxonomy" id="1168034"/>
    <lineage>
        <taxon>Bacteria</taxon>
        <taxon>Pseudomonadati</taxon>
        <taxon>Bacteroidota</taxon>
        <taxon>Bacteroidia</taxon>
        <taxon>Marinilabiliales</taxon>
        <taxon>Prolixibacteraceae</taxon>
        <taxon>Draconibacterium</taxon>
    </lineage>
</organism>
<evidence type="ECO:0000256" key="6">
    <source>
        <dbReference type="ARBA" id="ARBA00023136"/>
    </source>
</evidence>
<dbReference type="Pfam" id="PF13715">
    <property type="entry name" value="CarbopepD_reg_2"/>
    <property type="match status" value="1"/>
</dbReference>
<dbReference type="eggNOG" id="COG1629">
    <property type="taxonomic scope" value="Bacteria"/>
</dbReference>
<dbReference type="Gene3D" id="2.60.40.1120">
    <property type="entry name" value="Carboxypeptidase-like, regulatory domain"/>
    <property type="match status" value="1"/>
</dbReference>
<feature type="chain" id="PRO_5010514965" evidence="10">
    <location>
        <begin position="28"/>
        <end position="1057"/>
    </location>
</feature>
<feature type="domain" description="TonB-dependent receptor-like beta-barrel" evidence="11">
    <location>
        <begin position="444"/>
        <end position="1016"/>
    </location>
</feature>
<dbReference type="Proteomes" id="UP000023772">
    <property type="component" value="Chromosome"/>
</dbReference>
<keyword evidence="2 8" id="KW-0813">Transport</keyword>
<evidence type="ECO:0000313" key="14">
    <source>
        <dbReference type="EMBL" id="SET08922.1"/>
    </source>
</evidence>
<evidence type="ECO:0000256" key="9">
    <source>
        <dbReference type="RuleBase" id="RU003357"/>
    </source>
</evidence>
<dbReference type="PROSITE" id="PS52016">
    <property type="entry name" value="TONB_DEPENDENT_REC_3"/>
    <property type="match status" value="1"/>
</dbReference>
<keyword evidence="5 9" id="KW-0798">TonB box</keyword>
<dbReference type="InterPro" id="IPR023996">
    <property type="entry name" value="TonB-dep_OMP_SusC/RagA"/>
</dbReference>
<comment type="subcellular location">
    <subcellularLocation>
        <location evidence="1 8">Cell outer membrane</location>
        <topology evidence="1 8">Multi-pass membrane protein</topology>
    </subcellularLocation>
</comment>
<accession>X5DCQ1</accession>
<evidence type="ECO:0000256" key="8">
    <source>
        <dbReference type="PROSITE-ProRule" id="PRU01360"/>
    </source>
</evidence>
<dbReference type="InterPro" id="IPR039426">
    <property type="entry name" value="TonB-dep_rcpt-like"/>
</dbReference>
<dbReference type="Gene3D" id="2.170.130.10">
    <property type="entry name" value="TonB-dependent receptor, plug domain"/>
    <property type="match status" value="1"/>
</dbReference>
<reference evidence="13 15" key="1">
    <citation type="submission" date="2014-03" db="EMBL/GenBank/DDBJ databases">
        <title>Complete genome sequence of a deeply braunched marine Bacteroidia bacterium Draconibacterium orientale type strain FH5T.</title>
        <authorList>
            <person name="Li X."/>
            <person name="Wang X."/>
            <person name="Xie Z."/>
            <person name="Du Z."/>
            <person name="Chen G."/>
        </authorList>
    </citation>
    <scope>NUCLEOTIDE SEQUENCE [LARGE SCALE GENOMIC DNA]</scope>
    <source>
        <strain evidence="13 15">FH5</strain>
    </source>
</reference>
<evidence type="ECO:0000256" key="5">
    <source>
        <dbReference type="ARBA" id="ARBA00023077"/>
    </source>
</evidence>
<dbReference type="InterPro" id="IPR008969">
    <property type="entry name" value="CarboxyPept-like_regulatory"/>
</dbReference>
<dbReference type="Pfam" id="PF00593">
    <property type="entry name" value="TonB_dep_Rec_b-barrel"/>
    <property type="match status" value="1"/>
</dbReference>